<accession>A0ABU8YUB5</accession>
<protein>
    <submittedName>
        <fullName evidence="2">Transposase</fullName>
    </submittedName>
</protein>
<dbReference type="InterPro" id="IPR002622">
    <property type="entry name" value="Transposase_14"/>
</dbReference>
<dbReference type="Proteomes" id="UP001384579">
    <property type="component" value="Unassembled WGS sequence"/>
</dbReference>
<dbReference type="Pfam" id="PF01710">
    <property type="entry name" value="HTH_Tnp_IS630"/>
    <property type="match status" value="1"/>
</dbReference>
<dbReference type="SUPFAM" id="SSF46689">
    <property type="entry name" value="Homeodomain-like"/>
    <property type="match status" value="1"/>
</dbReference>
<dbReference type="InterPro" id="IPR036388">
    <property type="entry name" value="WH-like_DNA-bd_sf"/>
</dbReference>
<evidence type="ECO:0000313" key="2">
    <source>
        <dbReference type="EMBL" id="MEK0188062.1"/>
    </source>
</evidence>
<keyword evidence="3" id="KW-1185">Reference proteome</keyword>
<feature type="domain" description="Transposase Synechocystis PCC 6803" evidence="1">
    <location>
        <begin position="3"/>
        <end position="123"/>
    </location>
</feature>
<evidence type="ECO:0000259" key="1">
    <source>
        <dbReference type="Pfam" id="PF01710"/>
    </source>
</evidence>
<dbReference type="EMBL" id="JBBLXS010000504">
    <property type="protein sequence ID" value="MEK0188062.1"/>
    <property type="molecule type" value="Genomic_DNA"/>
</dbReference>
<evidence type="ECO:0000313" key="3">
    <source>
        <dbReference type="Proteomes" id="UP001384579"/>
    </source>
</evidence>
<dbReference type="Gene3D" id="1.10.10.10">
    <property type="entry name" value="Winged helix-like DNA-binding domain superfamily/Winged helix DNA-binding domain"/>
    <property type="match status" value="1"/>
</dbReference>
<sequence>MKAYSLDIRKKIVIAHLVQKMSIRKVAITFGVSKSLVQKLVKQQQVDGNLQPKQRGKPQFSHLTNAESLIRILVEEHQDATLVELCELFVIKTGNWVSRTAMCRYLQKLGLNRKKKHGAVAKLGRKESKN</sequence>
<reference evidence="2 3" key="1">
    <citation type="journal article" date="2020" name="Harmful Algae">
        <title>Molecular and morphological characterization of a novel dihydroanatoxin-a producing Microcoleus species (cyanobacteria) from the Russian River, California, USA.</title>
        <authorList>
            <person name="Conklin K.Y."/>
            <person name="Stancheva R."/>
            <person name="Otten T.G."/>
            <person name="Fadness R."/>
            <person name="Boyer G.L."/>
            <person name="Read B."/>
            <person name="Zhang X."/>
            <person name="Sheath R.G."/>
        </authorList>
    </citation>
    <scope>NUCLEOTIDE SEQUENCE [LARGE SCALE GENOMIC DNA]</scope>
    <source>
        <strain evidence="2 3">PTRS2</strain>
    </source>
</reference>
<proteinExistence type="predicted"/>
<organism evidence="2 3">
    <name type="scientific">Microcoleus anatoxicus PTRS2</name>
    <dbReference type="NCBI Taxonomy" id="2705321"/>
    <lineage>
        <taxon>Bacteria</taxon>
        <taxon>Bacillati</taxon>
        <taxon>Cyanobacteriota</taxon>
        <taxon>Cyanophyceae</taxon>
        <taxon>Oscillatoriophycideae</taxon>
        <taxon>Oscillatoriales</taxon>
        <taxon>Microcoleaceae</taxon>
        <taxon>Microcoleus</taxon>
        <taxon>Microcoleus anatoxicus</taxon>
    </lineage>
</organism>
<dbReference type="InterPro" id="IPR009057">
    <property type="entry name" value="Homeodomain-like_sf"/>
</dbReference>
<dbReference type="RefSeq" id="WP_340525891.1">
    <property type="nucleotide sequence ID" value="NZ_JBBLXS010000504.1"/>
</dbReference>
<comment type="caution">
    <text evidence="2">The sequence shown here is derived from an EMBL/GenBank/DDBJ whole genome shotgun (WGS) entry which is preliminary data.</text>
</comment>
<name>A0ABU8YUB5_9CYAN</name>
<gene>
    <name evidence="2" type="ORF">WMG39_24945</name>
</gene>